<keyword evidence="4 11" id="KW-0028">Amino-acid biosynthesis</keyword>
<dbReference type="GO" id="GO:0010181">
    <property type="term" value="F:FMN binding"/>
    <property type="evidence" value="ECO:0007669"/>
    <property type="project" value="TreeGrafter"/>
</dbReference>
<evidence type="ECO:0000256" key="1">
    <source>
        <dbReference type="ARBA" id="ARBA00005044"/>
    </source>
</evidence>
<comment type="pathway">
    <text evidence="1 11 12">Metabolic intermediate biosynthesis; chorismate biosynthesis; chorismate from D-erythrose 4-phosphate and phosphoenolpyruvate: step 7/7.</text>
</comment>
<dbReference type="NCBIfam" id="TIGR00033">
    <property type="entry name" value="aroC"/>
    <property type="match status" value="1"/>
</dbReference>
<dbReference type="FunFam" id="3.60.150.10:FF:000002">
    <property type="entry name" value="Chorismate synthase"/>
    <property type="match status" value="1"/>
</dbReference>
<dbReference type="GO" id="GO:0008652">
    <property type="term" value="P:amino acid biosynthetic process"/>
    <property type="evidence" value="ECO:0007669"/>
    <property type="project" value="UniProtKB-KW"/>
</dbReference>
<dbReference type="STRING" id="1121256.SAMN02746089_00646"/>
<protein>
    <recommendedName>
        <fullName evidence="3 11">Chorismate synthase</fullName>
        <shortName evidence="11">CS</shortName>
        <ecNumber evidence="3 11">4.2.3.5</ecNumber>
    </recommendedName>
    <alternativeName>
        <fullName evidence="11">5-enolpyruvylshikimate-3-phosphate phospholyase</fullName>
    </alternativeName>
</protein>
<keyword evidence="10 11" id="KW-0456">Lyase</keyword>
<evidence type="ECO:0000313" key="14">
    <source>
        <dbReference type="Proteomes" id="UP000184088"/>
    </source>
</evidence>
<dbReference type="EC" id="4.2.3.5" evidence="3 11"/>
<feature type="binding site" evidence="11">
    <location>
        <position position="291"/>
    </location>
    <ligand>
        <name>FMN</name>
        <dbReference type="ChEBI" id="CHEBI:58210"/>
    </ligand>
</feature>
<dbReference type="GO" id="GO:0005829">
    <property type="term" value="C:cytosol"/>
    <property type="evidence" value="ECO:0007669"/>
    <property type="project" value="TreeGrafter"/>
</dbReference>
<evidence type="ECO:0000256" key="9">
    <source>
        <dbReference type="ARBA" id="ARBA00023141"/>
    </source>
</evidence>
<feature type="binding site" evidence="11">
    <location>
        <begin position="246"/>
        <end position="247"/>
    </location>
    <ligand>
        <name>FMN</name>
        <dbReference type="ChEBI" id="CHEBI:58210"/>
    </ligand>
</feature>
<feature type="binding site" evidence="11">
    <location>
        <position position="45"/>
    </location>
    <ligand>
        <name>NADP(+)</name>
        <dbReference type="ChEBI" id="CHEBI:58349"/>
    </ligand>
</feature>
<dbReference type="SUPFAM" id="SSF103263">
    <property type="entry name" value="Chorismate synthase, AroC"/>
    <property type="match status" value="1"/>
</dbReference>
<keyword evidence="7 11" id="KW-0274">FAD</keyword>
<dbReference type="CDD" id="cd07304">
    <property type="entry name" value="Chorismate_synthase"/>
    <property type="match status" value="1"/>
</dbReference>
<evidence type="ECO:0000256" key="10">
    <source>
        <dbReference type="ARBA" id="ARBA00023239"/>
    </source>
</evidence>
<dbReference type="AlphaFoldDB" id="A0A1M4VJN1"/>
<dbReference type="RefSeq" id="WP_073341723.1">
    <property type="nucleotide sequence ID" value="NZ_FQVH01000004.1"/>
</dbReference>
<evidence type="ECO:0000313" key="13">
    <source>
        <dbReference type="EMBL" id="SHE69184.1"/>
    </source>
</evidence>
<accession>A0A1M4VJN1</accession>
<comment type="similarity">
    <text evidence="2 11 12">Belongs to the chorismate synthase family.</text>
</comment>
<dbReference type="InterPro" id="IPR000453">
    <property type="entry name" value="Chorismate_synth"/>
</dbReference>
<organism evidence="13 14">
    <name type="scientific">Caldanaerobius fijiensis DSM 17918</name>
    <dbReference type="NCBI Taxonomy" id="1121256"/>
    <lineage>
        <taxon>Bacteria</taxon>
        <taxon>Bacillati</taxon>
        <taxon>Bacillota</taxon>
        <taxon>Clostridia</taxon>
        <taxon>Thermoanaerobacterales</taxon>
        <taxon>Thermoanaerobacteraceae</taxon>
        <taxon>Caldanaerobius</taxon>
    </lineage>
</organism>
<dbReference type="Pfam" id="PF01264">
    <property type="entry name" value="Chorismate_synt"/>
    <property type="match status" value="1"/>
</dbReference>
<evidence type="ECO:0000256" key="12">
    <source>
        <dbReference type="RuleBase" id="RU000605"/>
    </source>
</evidence>
<keyword evidence="14" id="KW-1185">Reference proteome</keyword>
<comment type="catalytic activity">
    <reaction evidence="11 12">
        <text>5-O-(1-carboxyvinyl)-3-phosphoshikimate = chorismate + phosphate</text>
        <dbReference type="Rhea" id="RHEA:21020"/>
        <dbReference type="ChEBI" id="CHEBI:29748"/>
        <dbReference type="ChEBI" id="CHEBI:43474"/>
        <dbReference type="ChEBI" id="CHEBI:57701"/>
        <dbReference type="EC" id="4.2.3.5"/>
    </reaction>
</comment>
<comment type="subunit">
    <text evidence="11">Homotetramer.</text>
</comment>
<dbReference type="HAMAP" id="MF_00300">
    <property type="entry name" value="Chorismate_synth"/>
    <property type="match status" value="1"/>
</dbReference>
<keyword evidence="8 11" id="KW-0521">NADP</keyword>
<evidence type="ECO:0000256" key="7">
    <source>
        <dbReference type="ARBA" id="ARBA00022827"/>
    </source>
</evidence>
<dbReference type="PANTHER" id="PTHR21085:SF0">
    <property type="entry name" value="CHORISMATE SYNTHASE"/>
    <property type="match status" value="1"/>
</dbReference>
<dbReference type="GO" id="GO:0009423">
    <property type="term" value="P:chorismate biosynthetic process"/>
    <property type="evidence" value="ECO:0007669"/>
    <property type="project" value="UniProtKB-UniRule"/>
</dbReference>
<name>A0A1M4VJN1_9THEO</name>
<dbReference type="PROSITE" id="PS00787">
    <property type="entry name" value="CHORISMATE_SYNTHASE_1"/>
    <property type="match status" value="1"/>
</dbReference>
<keyword evidence="6 11" id="KW-0288">FMN</keyword>
<keyword evidence="9 11" id="KW-0057">Aromatic amino acid biosynthesis</keyword>
<dbReference type="PROSITE" id="PS00788">
    <property type="entry name" value="CHORISMATE_SYNTHASE_2"/>
    <property type="match status" value="1"/>
</dbReference>
<comment type="cofactor">
    <cofactor evidence="11 12">
        <name>FMNH2</name>
        <dbReference type="ChEBI" id="CHEBI:57618"/>
    </cofactor>
    <text evidence="11 12">Reduced FMN (FMNH(2)).</text>
</comment>
<reference evidence="13 14" key="1">
    <citation type="submission" date="2016-11" db="EMBL/GenBank/DDBJ databases">
        <authorList>
            <person name="Jaros S."/>
            <person name="Januszkiewicz K."/>
            <person name="Wedrychowicz H."/>
        </authorList>
    </citation>
    <scope>NUCLEOTIDE SEQUENCE [LARGE SCALE GENOMIC DNA]</scope>
    <source>
        <strain evidence="13 14">DSM 17918</strain>
    </source>
</reference>
<evidence type="ECO:0000256" key="11">
    <source>
        <dbReference type="HAMAP-Rule" id="MF_00300"/>
    </source>
</evidence>
<dbReference type="InterPro" id="IPR020541">
    <property type="entry name" value="Chorismate_synthase_CS"/>
</dbReference>
<keyword evidence="5 11" id="KW-0285">Flavoprotein</keyword>
<dbReference type="EMBL" id="FQVH01000004">
    <property type="protein sequence ID" value="SHE69184.1"/>
    <property type="molecule type" value="Genomic_DNA"/>
</dbReference>
<comment type="function">
    <text evidence="11">Catalyzes the anti-1,4-elimination of the C-3 phosphate and the C-6 proR hydrogen from 5-enolpyruvylshikimate-3-phosphate (EPSP) to yield chorismate, which is the branch point compound that serves as the starting substrate for the three terminal pathways of aromatic amino acid biosynthesis. This reaction introduces a second double bond into the aromatic ring system.</text>
</comment>
<evidence type="ECO:0000256" key="5">
    <source>
        <dbReference type="ARBA" id="ARBA00022630"/>
    </source>
</evidence>
<dbReference type="PANTHER" id="PTHR21085">
    <property type="entry name" value="CHORISMATE SYNTHASE"/>
    <property type="match status" value="1"/>
</dbReference>
<dbReference type="NCBIfam" id="NF003793">
    <property type="entry name" value="PRK05382.1"/>
    <property type="match status" value="1"/>
</dbReference>
<dbReference type="Proteomes" id="UP000184088">
    <property type="component" value="Unassembled WGS sequence"/>
</dbReference>
<dbReference type="UniPathway" id="UPA00053">
    <property type="reaction ID" value="UER00090"/>
</dbReference>
<evidence type="ECO:0000256" key="8">
    <source>
        <dbReference type="ARBA" id="ARBA00022857"/>
    </source>
</evidence>
<dbReference type="GO" id="GO:0004107">
    <property type="term" value="F:chorismate synthase activity"/>
    <property type="evidence" value="ECO:0007669"/>
    <property type="project" value="UniProtKB-UniRule"/>
</dbReference>
<dbReference type="OrthoDB" id="9771806at2"/>
<evidence type="ECO:0000256" key="4">
    <source>
        <dbReference type="ARBA" id="ARBA00022605"/>
    </source>
</evidence>
<proteinExistence type="inferred from homology"/>
<gene>
    <name evidence="11" type="primary">aroC</name>
    <name evidence="13" type="ORF">SAMN02746089_00646</name>
</gene>
<sequence length="382" mass="42191">MRYLTAGESHGRCLVAIIEGMPSNVHISVDRINEELRKRQMGYGRGLRMKIESDEVRILSGIRNSKTTGAPISLMIENKDWPNWEKIMDPVVSSSERMVTRPRPGHADLSGAIKYGLKDIRDVLERSSARETAIRVAVGAVAMQLLEQFDIEVHSHVVSIGGIKCKETTDYSKCFWDIVERSEMFCADNEAEAKMRDLIDKAKAEGDSLGGVFEVVVTGLPIGIGSYVQWDRKLDARLAYALMSIQAVKGVEFGYGFKAAEMPGSMVHDEIYYSEEKGYYRVTNGAGGIEGGMTNGQPVVVRCAVKPIPTLYKPLKSVDMRTKQPVEASVERSDVCAVPAASIVGKAVVAWEIASALLERYGGDNIEDILRVYKEINSKKGY</sequence>
<dbReference type="Gene3D" id="3.60.150.10">
    <property type="entry name" value="Chorismate synthase AroC"/>
    <property type="match status" value="1"/>
</dbReference>
<evidence type="ECO:0000256" key="6">
    <source>
        <dbReference type="ARBA" id="ARBA00022643"/>
    </source>
</evidence>
<feature type="binding site" evidence="11">
    <location>
        <begin position="306"/>
        <end position="310"/>
    </location>
    <ligand>
        <name>FMN</name>
        <dbReference type="ChEBI" id="CHEBI:58210"/>
    </ligand>
</feature>
<feature type="binding site" evidence="11">
    <location>
        <begin position="126"/>
        <end position="128"/>
    </location>
    <ligand>
        <name>FMN</name>
        <dbReference type="ChEBI" id="CHEBI:58210"/>
    </ligand>
</feature>
<dbReference type="PIRSF" id="PIRSF001456">
    <property type="entry name" value="Chorismate_synth"/>
    <property type="match status" value="1"/>
</dbReference>
<evidence type="ECO:0000256" key="2">
    <source>
        <dbReference type="ARBA" id="ARBA00008014"/>
    </source>
</evidence>
<dbReference type="InterPro" id="IPR035904">
    <property type="entry name" value="Chorismate_synth_AroC_sf"/>
</dbReference>
<evidence type="ECO:0000256" key="3">
    <source>
        <dbReference type="ARBA" id="ARBA00013036"/>
    </source>
</evidence>
<dbReference type="GO" id="GO:0009073">
    <property type="term" value="P:aromatic amino acid family biosynthetic process"/>
    <property type="evidence" value="ECO:0007669"/>
    <property type="project" value="UniProtKB-KW"/>
</dbReference>
<feature type="binding site" evidence="11">
    <location>
        <position position="39"/>
    </location>
    <ligand>
        <name>NADP(+)</name>
        <dbReference type="ChEBI" id="CHEBI:58349"/>
    </ligand>
</feature>
<feature type="binding site" evidence="11">
    <location>
        <position position="332"/>
    </location>
    <ligand>
        <name>FMN</name>
        <dbReference type="ChEBI" id="CHEBI:58210"/>
    </ligand>
</feature>